<protein>
    <submittedName>
        <fullName evidence="7">Methyl-accepting chemotaxis protein</fullName>
    </submittedName>
</protein>
<sequence length="564" mass="61424">MKKFTFKKIQYKILFGFILLFVLVLLLNSVTSFTLLKSNEQTEKLINQELEHFTVSKELEKDHSMRTNFLQSYLLYGDQTSKDLFYSLEEKTLQLEAKLLQLNNGDEATTKLISLKKDWSEMSELMFEYYDSGNVDQANDVMVSGITPISQQIVMDLQDRALKQESLMKEMGADTVKAGSSTFMTSVILTIVMIIVGVVIAILTSQSITRPIKLVMDRMKAIASGDISKEPLPVKTKDETGQLIASTNVMASNMQQMLRKIGEVSVTVAKQGEELAAAALETKTGATQITATMQEMAGGSEVQANSAAELASVMGIFSERVSEANEKGDRVHDYSTSVLSMTSTGSQMMDESKEQMETINELVKDAVLKMEGLDAETQEITQLVSVIQDVAAQTNLLALNAAIEAARAGEQGKGFAVVADEVRKLAEQVSSSVTDITEIVTKIQTESNMVAKSLKGGYAEVEKGTEQIAETGNTLNEITSSVTRMVADITEVSENLTTLAANTQQMNNSIEEIASVSEEAAAGMQQVVATTEQAGASMDQIAASTDELTKLAEELNGLVKQFKI</sequence>
<keyword evidence="4" id="KW-1133">Transmembrane helix</keyword>
<dbReference type="InterPro" id="IPR004089">
    <property type="entry name" value="MCPsignal_dom"/>
</dbReference>
<dbReference type="Pfam" id="PF00672">
    <property type="entry name" value="HAMP"/>
    <property type="match status" value="1"/>
</dbReference>
<dbReference type="SMART" id="SM00283">
    <property type="entry name" value="MA"/>
    <property type="match status" value="1"/>
</dbReference>
<proteinExistence type="inferred from homology"/>
<feature type="domain" description="HAMP" evidence="6">
    <location>
        <begin position="206"/>
        <end position="259"/>
    </location>
</feature>
<evidence type="ECO:0000256" key="3">
    <source>
        <dbReference type="PROSITE-ProRule" id="PRU00284"/>
    </source>
</evidence>
<gene>
    <name evidence="7" type="ORF">ACFOZY_15035</name>
</gene>
<accession>A0ABV8X8A3</accession>
<keyword evidence="8" id="KW-1185">Reference proteome</keyword>
<feature type="transmembrane region" description="Helical" evidence="4">
    <location>
        <begin position="183"/>
        <end position="203"/>
    </location>
</feature>
<keyword evidence="1 3" id="KW-0807">Transducer</keyword>
<dbReference type="SUPFAM" id="SSF58104">
    <property type="entry name" value="Methyl-accepting chemotaxis protein (MCP) signaling domain"/>
    <property type="match status" value="1"/>
</dbReference>
<evidence type="ECO:0000313" key="8">
    <source>
        <dbReference type="Proteomes" id="UP001595817"/>
    </source>
</evidence>
<dbReference type="Gene3D" id="1.10.287.950">
    <property type="entry name" value="Methyl-accepting chemotaxis protein"/>
    <property type="match status" value="1"/>
</dbReference>
<dbReference type="PANTHER" id="PTHR32089:SF112">
    <property type="entry name" value="LYSOZYME-LIKE PROTEIN-RELATED"/>
    <property type="match status" value="1"/>
</dbReference>
<evidence type="ECO:0000259" key="6">
    <source>
        <dbReference type="PROSITE" id="PS50885"/>
    </source>
</evidence>
<evidence type="ECO:0000256" key="1">
    <source>
        <dbReference type="ARBA" id="ARBA00023224"/>
    </source>
</evidence>
<keyword evidence="4" id="KW-0812">Transmembrane</keyword>
<dbReference type="Proteomes" id="UP001595817">
    <property type="component" value="Unassembled WGS sequence"/>
</dbReference>
<name>A0ABV8X8A3_9LACT</name>
<comment type="caution">
    <text evidence="7">The sequence shown here is derived from an EMBL/GenBank/DDBJ whole genome shotgun (WGS) entry which is preliminary data.</text>
</comment>
<dbReference type="Pfam" id="PF00015">
    <property type="entry name" value="MCPsignal"/>
    <property type="match status" value="1"/>
</dbReference>
<dbReference type="RefSeq" id="WP_378156957.1">
    <property type="nucleotide sequence ID" value="NZ_JBHSEC010000022.1"/>
</dbReference>
<evidence type="ECO:0000256" key="2">
    <source>
        <dbReference type="ARBA" id="ARBA00029447"/>
    </source>
</evidence>
<dbReference type="CDD" id="cd11386">
    <property type="entry name" value="MCP_signal"/>
    <property type="match status" value="1"/>
</dbReference>
<reference evidence="8" key="1">
    <citation type="journal article" date="2019" name="Int. J. Syst. Evol. Microbiol.">
        <title>The Global Catalogue of Microorganisms (GCM) 10K type strain sequencing project: providing services to taxonomists for standard genome sequencing and annotation.</title>
        <authorList>
            <consortium name="The Broad Institute Genomics Platform"/>
            <consortium name="The Broad Institute Genome Sequencing Center for Infectious Disease"/>
            <person name="Wu L."/>
            <person name="Ma J."/>
        </authorList>
    </citation>
    <scope>NUCLEOTIDE SEQUENCE [LARGE SCALE GENOMIC DNA]</scope>
    <source>
        <strain evidence="8">CCUG 59778</strain>
    </source>
</reference>
<dbReference type="Gene3D" id="6.10.340.10">
    <property type="match status" value="1"/>
</dbReference>
<dbReference type="CDD" id="cd06225">
    <property type="entry name" value="HAMP"/>
    <property type="match status" value="1"/>
</dbReference>
<dbReference type="InterPro" id="IPR003660">
    <property type="entry name" value="HAMP_dom"/>
</dbReference>
<dbReference type="PROSITE" id="PS50111">
    <property type="entry name" value="CHEMOTAXIS_TRANSDUC_2"/>
    <property type="match status" value="1"/>
</dbReference>
<comment type="similarity">
    <text evidence="2">Belongs to the methyl-accepting chemotaxis (MCP) protein family.</text>
</comment>
<dbReference type="PANTHER" id="PTHR32089">
    <property type="entry name" value="METHYL-ACCEPTING CHEMOTAXIS PROTEIN MCPB"/>
    <property type="match status" value="1"/>
</dbReference>
<keyword evidence="4" id="KW-0472">Membrane</keyword>
<evidence type="ECO:0000313" key="7">
    <source>
        <dbReference type="EMBL" id="MFC4411705.1"/>
    </source>
</evidence>
<dbReference type="SMART" id="SM00304">
    <property type="entry name" value="HAMP"/>
    <property type="match status" value="1"/>
</dbReference>
<evidence type="ECO:0000259" key="5">
    <source>
        <dbReference type="PROSITE" id="PS50111"/>
    </source>
</evidence>
<dbReference type="EMBL" id="JBHSEC010000022">
    <property type="protein sequence ID" value="MFC4411705.1"/>
    <property type="molecule type" value="Genomic_DNA"/>
</dbReference>
<feature type="domain" description="Methyl-accepting transducer" evidence="5">
    <location>
        <begin position="278"/>
        <end position="528"/>
    </location>
</feature>
<organism evidence="7 8">
    <name type="scientific">Chungangia koreensis</name>
    <dbReference type="NCBI Taxonomy" id="752657"/>
    <lineage>
        <taxon>Bacteria</taxon>
        <taxon>Bacillati</taxon>
        <taxon>Bacillota</taxon>
        <taxon>Bacilli</taxon>
        <taxon>Lactobacillales</taxon>
        <taxon>Chungangia</taxon>
    </lineage>
</organism>
<dbReference type="PROSITE" id="PS50885">
    <property type="entry name" value="HAMP"/>
    <property type="match status" value="1"/>
</dbReference>
<evidence type="ECO:0000256" key="4">
    <source>
        <dbReference type="SAM" id="Phobius"/>
    </source>
</evidence>